<sequence>MTDDDDEPRPSTSQEFSSVVEKLKQLSNRNNTNRKRGTFDIDALWRKKFKNELPPTTTTNGHHVKLKPDDDDVDVEELTKRKKKTKDTIMSDESTQRAQTASVVARASSYETSPRDGDGARFSLLFIIAFWPHLVGWLPYTCRLPNNGRGFTTTATIHLLVQPPAHSASSLLPPAHTHTSAQLQPIMVLLDIPRNRRFINANEIDLSLDSEEDVDDEMETLQPSGTTTITVAPSTPRTSNQYEFPALEYPR</sequence>
<dbReference type="AlphaFoldDB" id="A0A8S1EV91"/>
<dbReference type="EMBL" id="CADEPM010000004">
    <property type="protein sequence ID" value="CAB3405290.1"/>
    <property type="molecule type" value="Genomic_DNA"/>
</dbReference>
<accession>A0A8S1EV91</accession>
<evidence type="ECO:0000313" key="2">
    <source>
        <dbReference type="EMBL" id="CAB3405290.1"/>
    </source>
</evidence>
<reference evidence="2 3" key="1">
    <citation type="submission" date="2020-04" db="EMBL/GenBank/DDBJ databases">
        <authorList>
            <person name="Laetsch R D."/>
            <person name="Stevens L."/>
            <person name="Kumar S."/>
            <person name="Blaxter L. M."/>
        </authorList>
    </citation>
    <scope>NUCLEOTIDE SEQUENCE [LARGE SCALE GENOMIC DNA]</scope>
</reference>
<feature type="region of interest" description="Disordered" evidence="1">
    <location>
        <begin position="218"/>
        <end position="251"/>
    </location>
</feature>
<comment type="caution">
    <text evidence="2">The sequence shown here is derived from an EMBL/GenBank/DDBJ whole genome shotgun (WGS) entry which is preliminary data.</text>
</comment>
<dbReference type="Proteomes" id="UP000494206">
    <property type="component" value="Unassembled WGS sequence"/>
</dbReference>
<evidence type="ECO:0000313" key="3">
    <source>
        <dbReference type="Proteomes" id="UP000494206"/>
    </source>
</evidence>
<feature type="compositionally biased region" description="Polar residues" evidence="1">
    <location>
        <begin position="221"/>
        <end position="242"/>
    </location>
</feature>
<proteinExistence type="predicted"/>
<feature type="region of interest" description="Disordered" evidence="1">
    <location>
        <begin position="1"/>
        <end position="37"/>
    </location>
</feature>
<organism evidence="2 3">
    <name type="scientific">Caenorhabditis bovis</name>
    <dbReference type="NCBI Taxonomy" id="2654633"/>
    <lineage>
        <taxon>Eukaryota</taxon>
        <taxon>Metazoa</taxon>
        <taxon>Ecdysozoa</taxon>
        <taxon>Nematoda</taxon>
        <taxon>Chromadorea</taxon>
        <taxon>Rhabditida</taxon>
        <taxon>Rhabditina</taxon>
        <taxon>Rhabditomorpha</taxon>
        <taxon>Rhabditoidea</taxon>
        <taxon>Rhabditidae</taxon>
        <taxon>Peloderinae</taxon>
        <taxon>Caenorhabditis</taxon>
    </lineage>
</organism>
<keyword evidence="3" id="KW-1185">Reference proteome</keyword>
<evidence type="ECO:0000256" key="1">
    <source>
        <dbReference type="SAM" id="MobiDB-lite"/>
    </source>
</evidence>
<gene>
    <name evidence="2" type="ORF">CBOVIS_LOCUS7506</name>
</gene>
<name>A0A8S1EV91_9PELO</name>
<protein>
    <submittedName>
        <fullName evidence="2">Uncharacterized protein</fullName>
    </submittedName>
</protein>